<feature type="binding site" evidence="18">
    <location>
        <position position="27"/>
    </location>
    <ligand>
        <name>UDP-N-acetyl-alpha-D-glucosamine</name>
        <dbReference type="ChEBI" id="CHEBI:57705"/>
    </ligand>
</feature>
<feature type="active site" description="Proton acceptor" evidence="18">
    <location>
        <position position="365"/>
    </location>
</feature>
<evidence type="ECO:0000313" key="21">
    <source>
        <dbReference type="EMBL" id="SCB74957.1"/>
    </source>
</evidence>
<dbReference type="EC" id="2.7.7.23" evidence="18"/>
<feature type="binding site" evidence="18">
    <location>
        <position position="229"/>
    </location>
    <ligand>
        <name>Mg(2+)</name>
        <dbReference type="ChEBI" id="CHEBI:18420"/>
    </ligand>
</feature>
<comment type="catalytic activity">
    <reaction evidence="16 18">
        <text>N-acetyl-alpha-D-glucosamine 1-phosphate + UTP + H(+) = UDP-N-acetyl-alpha-D-glucosamine + diphosphate</text>
        <dbReference type="Rhea" id="RHEA:13509"/>
        <dbReference type="ChEBI" id="CHEBI:15378"/>
        <dbReference type="ChEBI" id="CHEBI:33019"/>
        <dbReference type="ChEBI" id="CHEBI:46398"/>
        <dbReference type="ChEBI" id="CHEBI:57705"/>
        <dbReference type="ChEBI" id="CHEBI:57776"/>
        <dbReference type="EC" id="2.7.7.23"/>
    </reaction>
</comment>
<organism evidence="21 22">
    <name type="scientific">Gilliamella bombicola</name>
    <dbReference type="NCBI Taxonomy" id="1798182"/>
    <lineage>
        <taxon>Bacteria</taxon>
        <taxon>Pseudomonadati</taxon>
        <taxon>Pseudomonadota</taxon>
        <taxon>Gammaproteobacteria</taxon>
        <taxon>Orbales</taxon>
        <taxon>Orbaceae</taxon>
        <taxon>Gilliamella</taxon>
    </lineage>
</organism>
<comment type="function">
    <text evidence="17 18">Catalyzes the last two sequential reactions in the de novo biosynthetic pathway for UDP-N-acetylglucosamine (UDP-GlcNAc). The C-terminal domain catalyzes the transfer of acetyl group from acetyl coenzyme A to glucosamine-1-phosphate (GlcN-1-P) to produce N-acetylglucosamine-1-phosphate (GlcNAc-1-P), which is converted into UDP-GlcNAc by the transfer of uridine 5-monophosphate (from uridine 5-triphosphate), a reaction catalyzed by the N-terminal domain.</text>
</comment>
<proteinExistence type="inferred from homology"/>
<comment type="catalytic activity">
    <reaction evidence="15 18">
        <text>alpha-D-glucosamine 1-phosphate + acetyl-CoA = N-acetyl-alpha-D-glucosamine 1-phosphate + CoA + H(+)</text>
        <dbReference type="Rhea" id="RHEA:13725"/>
        <dbReference type="ChEBI" id="CHEBI:15378"/>
        <dbReference type="ChEBI" id="CHEBI:57287"/>
        <dbReference type="ChEBI" id="CHEBI:57288"/>
        <dbReference type="ChEBI" id="CHEBI:57776"/>
        <dbReference type="ChEBI" id="CHEBI:58516"/>
        <dbReference type="EC" id="2.3.1.157"/>
    </reaction>
</comment>
<dbReference type="GO" id="GO:0009245">
    <property type="term" value="P:lipid A biosynthetic process"/>
    <property type="evidence" value="ECO:0007669"/>
    <property type="project" value="UniProtKB-UniRule"/>
</dbReference>
<reference evidence="22" key="1">
    <citation type="submission" date="2016-08" db="EMBL/GenBank/DDBJ databases">
        <authorList>
            <person name="Varghese N."/>
            <person name="Submissions Spin"/>
        </authorList>
    </citation>
    <scope>NUCLEOTIDE SEQUENCE [LARGE SCALE GENOMIC DNA]</scope>
    <source>
        <strain evidence="22">R-53248</strain>
    </source>
</reference>
<comment type="pathway">
    <text evidence="18">Bacterial outer membrane biogenesis; LPS lipid A biosynthesis.</text>
</comment>
<dbReference type="SUPFAM" id="SSF53448">
    <property type="entry name" value="Nucleotide-diphospho-sugar transferases"/>
    <property type="match status" value="1"/>
</dbReference>
<evidence type="ECO:0000256" key="7">
    <source>
        <dbReference type="ARBA" id="ARBA00022723"/>
    </source>
</evidence>
<feature type="binding site" evidence="18">
    <location>
        <position position="353"/>
    </location>
    <ligand>
        <name>UDP-N-acetyl-alpha-D-glucosamine</name>
        <dbReference type="ChEBI" id="CHEBI:57705"/>
    </ligand>
</feature>
<dbReference type="Gene3D" id="3.90.550.10">
    <property type="entry name" value="Spore Coat Polysaccharide Biosynthesis Protein SpsA, Chain A"/>
    <property type="match status" value="1"/>
</dbReference>
<feature type="binding site" evidence="18">
    <location>
        <position position="442"/>
    </location>
    <ligand>
        <name>acetyl-CoA</name>
        <dbReference type="ChEBI" id="CHEBI:57288"/>
    </ligand>
</feature>
<dbReference type="HAMAP" id="MF_01631">
    <property type="entry name" value="GlmU"/>
    <property type="match status" value="1"/>
</dbReference>
<dbReference type="InterPro" id="IPR029044">
    <property type="entry name" value="Nucleotide-diphossugar_trans"/>
</dbReference>
<dbReference type="NCBIfam" id="NF006986">
    <property type="entry name" value="PRK09451.1"/>
    <property type="match status" value="1"/>
</dbReference>
<dbReference type="GO" id="GO:0008360">
    <property type="term" value="P:regulation of cell shape"/>
    <property type="evidence" value="ECO:0007669"/>
    <property type="project" value="UniProtKB-KW"/>
</dbReference>
<keyword evidence="22" id="KW-1185">Reference proteome</keyword>
<feature type="binding site" evidence="18">
    <location>
        <position position="78"/>
    </location>
    <ligand>
        <name>UDP-N-acetyl-alpha-D-glucosamine</name>
        <dbReference type="ChEBI" id="CHEBI:57705"/>
    </ligand>
</feature>
<feature type="region of interest" description="Pyrophosphorylase" evidence="18">
    <location>
        <begin position="1"/>
        <end position="231"/>
    </location>
</feature>
<dbReference type="InterPro" id="IPR025877">
    <property type="entry name" value="MobA-like_NTP_Trfase"/>
</dbReference>
<dbReference type="Pfam" id="PF00132">
    <property type="entry name" value="Hexapep"/>
    <property type="match status" value="1"/>
</dbReference>
<dbReference type="EMBL" id="FMAQ01000001">
    <property type="protein sequence ID" value="SCB74957.1"/>
    <property type="molecule type" value="Genomic_DNA"/>
</dbReference>
<feature type="domain" description="Mannose-1-phosphate guanyltransferase C-terminal" evidence="20">
    <location>
        <begin position="271"/>
        <end position="354"/>
    </location>
</feature>
<feature type="region of interest" description="Linker" evidence="18">
    <location>
        <begin position="232"/>
        <end position="252"/>
    </location>
</feature>
<dbReference type="GO" id="GO:0016020">
    <property type="term" value="C:membrane"/>
    <property type="evidence" value="ECO:0007669"/>
    <property type="project" value="GOC"/>
</dbReference>
<dbReference type="GO" id="GO:0003977">
    <property type="term" value="F:UDP-N-acetylglucosamine diphosphorylase activity"/>
    <property type="evidence" value="ECO:0007669"/>
    <property type="project" value="UniProtKB-UniRule"/>
</dbReference>
<dbReference type="InterPro" id="IPR056729">
    <property type="entry name" value="GMPPB_C"/>
</dbReference>
<dbReference type="GO" id="GO:0071555">
    <property type="term" value="P:cell wall organization"/>
    <property type="evidence" value="ECO:0007669"/>
    <property type="project" value="UniProtKB-KW"/>
</dbReference>
<evidence type="ECO:0000256" key="12">
    <source>
        <dbReference type="ARBA" id="ARBA00023268"/>
    </source>
</evidence>
<evidence type="ECO:0000256" key="16">
    <source>
        <dbReference type="ARBA" id="ARBA00048493"/>
    </source>
</evidence>
<feature type="binding site" evidence="18">
    <location>
        <position position="335"/>
    </location>
    <ligand>
        <name>UDP-N-acetyl-alpha-D-glucosamine</name>
        <dbReference type="ChEBI" id="CHEBI:57705"/>
    </ligand>
</feature>
<evidence type="ECO:0000313" key="22">
    <source>
        <dbReference type="Proteomes" id="UP000199670"/>
    </source>
</evidence>
<evidence type="ECO:0000256" key="13">
    <source>
        <dbReference type="ARBA" id="ARBA00023315"/>
    </source>
</evidence>
<feature type="binding site" evidence="18">
    <location>
        <position position="171"/>
    </location>
    <ligand>
        <name>UDP-N-acetyl-alpha-D-glucosamine</name>
        <dbReference type="ChEBI" id="CHEBI:57705"/>
    </ligand>
</feature>
<dbReference type="EC" id="2.3.1.157" evidence="18"/>
<dbReference type="Gene3D" id="2.160.10.10">
    <property type="entry name" value="Hexapeptide repeat proteins"/>
    <property type="match status" value="1"/>
</dbReference>
<protein>
    <recommendedName>
        <fullName evidence="18">Bifunctional protein GlmU</fullName>
    </recommendedName>
    <domain>
        <recommendedName>
            <fullName evidence="18">UDP-N-acetylglucosamine pyrophosphorylase</fullName>
            <ecNumber evidence="18">2.7.7.23</ecNumber>
        </recommendedName>
        <alternativeName>
            <fullName evidence="18">N-acetylglucosamine-1-phosphate uridyltransferase</fullName>
        </alternativeName>
    </domain>
    <domain>
        <recommendedName>
            <fullName evidence="18">Glucosamine-1-phosphate N-acetyltransferase</fullName>
            <ecNumber evidence="18">2.3.1.157</ecNumber>
        </recommendedName>
    </domain>
</protein>
<evidence type="ECO:0000256" key="1">
    <source>
        <dbReference type="ARBA" id="ARBA00004496"/>
    </source>
</evidence>
<evidence type="ECO:0000256" key="9">
    <source>
        <dbReference type="ARBA" id="ARBA00022842"/>
    </source>
</evidence>
<feature type="binding site" evidence="18">
    <location>
        <position position="142"/>
    </location>
    <ligand>
        <name>UDP-N-acetyl-alpha-D-glucosamine</name>
        <dbReference type="ChEBI" id="CHEBI:57705"/>
    </ligand>
</feature>
<evidence type="ECO:0000256" key="17">
    <source>
        <dbReference type="ARBA" id="ARBA00049628"/>
    </source>
</evidence>
<keyword evidence="4 18" id="KW-0963">Cytoplasm</keyword>
<name>A0A1C3YXW8_9GAMM</name>
<feature type="binding site" evidence="18">
    <location>
        <position position="107"/>
    </location>
    <ligand>
        <name>Mg(2+)</name>
        <dbReference type="ChEBI" id="CHEBI:18420"/>
    </ligand>
</feature>
<evidence type="ECO:0000259" key="20">
    <source>
        <dbReference type="Pfam" id="PF25087"/>
    </source>
</evidence>
<comment type="cofactor">
    <cofactor evidence="18">
        <name>Mg(2+)</name>
        <dbReference type="ChEBI" id="CHEBI:18420"/>
    </cofactor>
    <text evidence="18">Binds 1 Mg(2+) ion per subunit.</text>
</comment>
<dbReference type="GO" id="GO:0000902">
    <property type="term" value="P:cell morphogenesis"/>
    <property type="evidence" value="ECO:0007669"/>
    <property type="project" value="UniProtKB-UniRule"/>
</dbReference>
<feature type="binding site" evidence="18">
    <location>
        <begin position="105"/>
        <end position="107"/>
    </location>
    <ligand>
        <name>UDP-N-acetyl-alpha-D-glucosamine</name>
        <dbReference type="ChEBI" id="CHEBI:57705"/>
    </ligand>
</feature>
<comment type="subcellular location">
    <subcellularLocation>
        <location evidence="1 18">Cytoplasm</location>
    </subcellularLocation>
</comment>
<evidence type="ECO:0000256" key="6">
    <source>
        <dbReference type="ARBA" id="ARBA00022695"/>
    </source>
</evidence>
<feature type="binding site" evidence="18">
    <location>
        <position position="368"/>
    </location>
    <ligand>
        <name>UDP-N-acetyl-alpha-D-glucosamine</name>
        <dbReference type="ChEBI" id="CHEBI:57705"/>
    </ligand>
</feature>
<keyword evidence="11 18" id="KW-0573">Peptidoglycan synthesis</keyword>
<evidence type="ECO:0000256" key="18">
    <source>
        <dbReference type="HAMAP-Rule" id="MF_01631"/>
    </source>
</evidence>
<dbReference type="PANTHER" id="PTHR43584:SF3">
    <property type="entry name" value="BIFUNCTIONAL PROTEIN GLMU"/>
    <property type="match status" value="1"/>
</dbReference>
<comment type="subunit">
    <text evidence="18">Homotrimer.</text>
</comment>
<evidence type="ECO:0000256" key="8">
    <source>
        <dbReference type="ARBA" id="ARBA00022737"/>
    </source>
</evidence>
<evidence type="ECO:0000259" key="19">
    <source>
        <dbReference type="Pfam" id="PF12804"/>
    </source>
</evidence>
<feature type="region of interest" description="N-acetyltransferase" evidence="18">
    <location>
        <begin position="253"/>
        <end position="461"/>
    </location>
</feature>
<dbReference type="Proteomes" id="UP000199670">
    <property type="component" value="Unassembled WGS sequence"/>
</dbReference>
<dbReference type="InterPro" id="IPR038009">
    <property type="entry name" value="GlmU_C_LbH"/>
</dbReference>
<feature type="binding site" evidence="18">
    <location>
        <begin position="13"/>
        <end position="16"/>
    </location>
    <ligand>
        <name>UDP-N-acetyl-alpha-D-glucosamine</name>
        <dbReference type="ChEBI" id="CHEBI:57705"/>
    </ligand>
</feature>
<dbReference type="InterPro" id="IPR018357">
    <property type="entry name" value="Hexapep_transf_CS"/>
</dbReference>
<dbReference type="Pfam" id="PF12804">
    <property type="entry name" value="NTP_transf_3"/>
    <property type="match status" value="1"/>
</dbReference>
<dbReference type="GO" id="GO:0009252">
    <property type="term" value="P:peptidoglycan biosynthetic process"/>
    <property type="evidence" value="ECO:0007669"/>
    <property type="project" value="UniProtKB-UniRule"/>
</dbReference>
<keyword evidence="9 18" id="KW-0460">Magnesium</keyword>
<feature type="binding site" evidence="18">
    <location>
        <position position="229"/>
    </location>
    <ligand>
        <name>UDP-N-acetyl-alpha-D-glucosamine</name>
        <dbReference type="ChEBI" id="CHEBI:57705"/>
    </ligand>
</feature>
<dbReference type="RefSeq" id="WP_091346179.1">
    <property type="nucleotide sequence ID" value="NZ_FMAQ01000001.1"/>
</dbReference>
<feature type="binding site" evidence="18">
    <location>
        <position position="407"/>
    </location>
    <ligand>
        <name>acetyl-CoA</name>
        <dbReference type="ChEBI" id="CHEBI:57288"/>
    </ligand>
</feature>
<keyword evidence="10 18" id="KW-0133">Cell shape</keyword>
<comment type="pathway">
    <text evidence="18">Nucleotide-sugar biosynthesis; UDP-N-acetyl-alpha-D-glucosamine biosynthesis; UDP-N-acetyl-alpha-D-glucosamine from N-acetyl-alpha-D-glucosamine 1-phosphate: step 1/1.</text>
</comment>
<dbReference type="GO" id="GO:0006048">
    <property type="term" value="P:UDP-N-acetylglucosamine biosynthetic process"/>
    <property type="evidence" value="ECO:0007669"/>
    <property type="project" value="UniProtKB-UniPathway"/>
</dbReference>
<dbReference type="GO" id="GO:0019134">
    <property type="term" value="F:glucosamine-1-phosphate N-acetyltransferase activity"/>
    <property type="evidence" value="ECO:0007669"/>
    <property type="project" value="UniProtKB-UniRule"/>
</dbReference>
<keyword evidence="5 18" id="KW-0808">Transferase</keyword>
<evidence type="ECO:0000256" key="15">
    <source>
        <dbReference type="ARBA" id="ARBA00048247"/>
    </source>
</evidence>
<sequence length="461" mass="50417">MAISPPKLSAIILAAGKGTRMYSNLPKVLHKIGAKPMLQHVIDTVQQLNTDRINIVYGHGKEQLEETLKDQHVQLVYQAEQLGTGHAVQQAIPYIQDDEDILILYGDTPLISVQTLQTLIANKPKQGIALLTVILDNPTGYGRIERHNGKVVAIVEQKDATPDQQKINEINTGIMLVTGKLLKNWLSRLTNNNAQQEFYLTDIIAFAHQDGYDILTSHPTQPLEVEGVNNRLQLATLERRYQHQQAQHLLLAGVTLLDPNRFDLRGTLSHGKDVTIDCNVIIEGNVTLGNNVFIGAGCILKNCTIDDNSNISPYSIIEDSTIAKQCTIGPFARLRPGSQLDEQAHVGNFVELKKAHLGKATKAGHLSYLGDSEIGSNVNIGAGTITCNYDGANKFKTIIEDDVFVGSDTQLIAPVKVGKGATIAAGTTVTNNVNDNELVVSRVKQKQLAGWKRPTKLTNEE</sequence>
<dbReference type="STRING" id="1798182.GA0061081_101166"/>
<keyword evidence="12 18" id="KW-0511">Multifunctional enzyme</keyword>
<dbReference type="GO" id="GO:0000287">
    <property type="term" value="F:magnesium ion binding"/>
    <property type="evidence" value="ECO:0007669"/>
    <property type="project" value="UniProtKB-UniRule"/>
</dbReference>
<feature type="binding site" evidence="18">
    <location>
        <position position="156"/>
    </location>
    <ligand>
        <name>UDP-N-acetyl-alpha-D-glucosamine</name>
        <dbReference type="ChEBI" id="CHEBI:57705"/>
    </ligand>
</feature>
<keyword evidence="13 18" id="KW-0012">Acyltransferase</keyword>
<comment type="similarity">
    <text evidence="3 18">In the N-terminal section; belongs to the N-acetylglucosamine-1-phosphate uridyltransferase family.</text>
</comment>
<dbReference type="SUPFAM" id="SSF51161">
    <property type="entry name" value="Trimeric LpxA-like enzymes"/>
    <property type="match status" value="1"/>
</dbReference>
<dbReference type="FunFam" id="3.90.550.10:FF:000006">
    <property type="entry name" value="Bifunctional protein GlmU"/>
    <property type="match status" value="1"/>
</dbReference>
<gene>
    <name evidence="18" type="primary">glmU</name>
    <name evidence="21" type="ORF">GA0061081_101166</name>
</gene>
<evidence type="ECO:0000256" key="3">
    <source>
        <dbReference type="ARBA" id="ARBA00007947"/>
    </source>
</evidence>
<accession>A0A1C3YXW8</accession>
<keyword evidence="6 18" id="KW-0548">Nucleotidyltransferase</keyword>
<dbReference type="UniPathway" id="UPA00113">
    <property type="reaction ID" value="UER00532"/>
</dbReference>
<dbReference type="CDD" id="cd02540">
    <property type="entry name" value="GT2_GlmU_N_bac"/>
    <property type="match status" value="1"/>
</dbReference>
<dbReference type="UniPathway" id="UPA00973"/>
<feature type="binding site" evidence="18">
    <location>
        <begin position="388"/>
        <end position="389"/>
    </location>
    <ligand>
        <name>acetyl-CoA</name>
        <dbReference type="ChEBI" id="CHEBI:57288"/>
    </ligand>
</feature>
<dbReference type="Pfam" id="PF25087">
    <property type="entry name" value="GMPPB_C"/>
    <property type="match status" value="1"/>
</dbReference>
<comment type="pathway">
    <text evidence="18">Nucleotide-sugar biosynthesis; UDP-N-acetyl-alpha-D-glucosamine biosynthesis; N-acetyl-alpha-D-glucosamine 1-phosphate from alpha-D-glucosamine 6-phosphate (route II): step 2/2.</text>
</comment>
<evidence type="ECO:0000256" key="4">
    <source>
        <dbReference type="ARBA" id="ARBA00022490"/>
    </source>
</evidence>
<dbReference type="PROSITE" id="PS00101">
    <property type="entry name" value="HEXAPEP_TRANSFERASES"/>
    <property type="match status" value="1"/>
</dbReference>
<feature type="binding site" evidence="18">
    <location>
        <position position="379"/>
    </location>
    <ligand>
        <name>UDP-N-acetyl-alpha-D-glucosamine</name>
        <dbReference type="ChEBI" id="CHEBI:57705"/>
    </ligand>
</feature>
<evidence type="ECO:0000256" key="11">
    <source>
        <dbReference type="ARBA" id="ARBA00022984"/>
    </source>
</evidence>
<keyword evidence="8 18" id="KW-0677">Repeat</keyword>
<feature type="binding site" evidence="18">
    <location>
        <position position="382"/>
    </location>
    <ligand>
        <name>acetyl-CoA</name>
        <dbReference type="ChEBI" id="CHEBI:57288"/>
    </ligand>
</feature>
<dbReference type="InterPro" id="IPR011004">
    <property type="entry name" value="Trimer_LpxA-like_sf"/>
</dbReference>
<dbReference type="GO" id="GO:0005737">
    <property type="term" value="C:cytoplasm"/>
    <property type="evidence" value="ECO:0007669"/>
    <property type="project" value="UniProtKB-SubCell"/>
</dbReference>
<dbReference type="NCBIfam" id="TIGR01173">
    <property type="entry name" value="glmU"/>
    <property type="match status" value="1"/>
</dbReference>
<feature type="binding site" evidence="18">
    <location>
        <position position="425"/>
    </location>
    <ligand>
        <name>acetyl-CoA</name>
        <dbReference type="ChEBI" id="CHEBI:57288"/>
    </ligand>
</feature>
<keyword evidence="14 18" id="KW-0961">Cell wall biogenesis/degradation</keyword>
<dbReference type="OrthoDB" id="9775031at2"/>
<dbReference type="InterPro" id="IPR050065">
    <property type="entry name" value="GlmU-like"/>
</dbReference>
<dbReference type="AlphaFoldDB" id="A0A1C3YXW8"/>
<dbReference type="CDD" id="cd03353">
    <property type="entry name" value="LbH_GlmU_C"/>
    <property type="match status" value="1"/>
</dbReference>
<comment type="similarity">
    <text evidence="2 18">In the C-terminal section; belongs to the transferase hexapeptide repeat family.</text>
</comment>
<evidence type="ECO:0000256" key="5">
    <source>
        <dbReference type="ARBA" id="ARBA00022679"/>
    </source>
</evidence>
<feature type="binding site" evidence="18">
    <location>
        <begin position="83"/>
        <end position="84"/>
    </location>
    <ligand>
        <name>UDP-N-acetyl-alpha-D-glucosamine</name>
        <dbReference type="ChEBI" id="CHEBI:57705"/>
    </ligand>
</feature>
<dbReference type="InterPro" id="IPR005882">
    <property type="entry name" value="Bifunctional_GlmU"/>
</dbReference>
<feature type="domain" description="MobA-like NTP transferase" evidence="19">
    <location>
        <begin position="10"/>
        <end position="124"/>
    </location>
</feature>
<evidence type="ECO:0000256" key="14">
    <source>
        <dbReference type="ARBA" id="ARBA00023316"/>
    </source>
</evidence>
<evidence type="ECO:0000256" key="2">
    <source>
        <dbReference type="ARBA" id="ARBA00007707"/>
    </source>
</evidence>
<dbReference type="InterPro" id="IPR001451">
    <property type="entry name" value="Hexapep"/>
</dbReference>
<evidence type="ECO:0000256" key="10">
    <source>
        <dbReference type="ARBA" id="ARBA00022960"/>
    </source>
</evidence>
<dbReference type="PANTHER" id="PTHR43584">
    <property type="entry name" value="NUCLEOTIDYL TRANSFERASE"/>
    <property type="match status" value="1"/>
</dbReference>
<keyword evidence="7 18" id="KW-0479">Metal-binding</keyword>